<dbReference type="AlphaFoldDB" id="A0A1I2TGI0"/>
<evidence type="ECO:0000256" key="15">
    <source>
        <dbReference type="ARBA" id="ARBA00067082"/>
    </source>
</evidence>
<feature type="transmembrane region" description="Helical" evidence="19">
    <location>
        <begin position="141"/>
        <end position="158"/>
    </location>
</feature>
<evidence type="ECO:0000256" key="3">
    <source>
        <dbReference type="ARBA" id="ARBA00022475"/>
    </source>
</evidence>
<protein>
    <recommendedName>
        <fullName evidence="16 18">Prepilin leader peptidase/N-methyltransferase</fullName>
        <ecNumber evidence="18">2.1.1.-</ecNumber>
        <ecNumber evidence="15 18">3.4.23.43</ecNumber>
    </recommendedName>
</protein>
<evidence type="ECO:0000256" key="2">
    <source>
        <dbReference type="ARBA" id="ARBA00005801"/>
    </source>
</evidence>
<dbReference type="Pfam" id="PF01478">
    <property type="entry name" value="Peptidase_A24"/>
    <property type="match status" value="1"/>
</dbReference>
<sequence>MTPLITWLSAEPLYAAMFTFVFALLVGSFLNVVIYRIPVMMEREWQASLVEEALPDSQSDDINSTDKKDSKETFNLATPASTCPSCQHKIRWYENIPVVSYLFLRGQCSHCKTSISLRYPLIELLTALLSVVAVYQFGFNAYGLAAVFFTWSLVALTFIDIDHQLLPDRIVLPLLWLGLLINSQDSFTSLSSAVWGAALGYLILWSIYWLFKLLTGKEGMGYGDFKLLAALGAWCGATALPLIILLSSVTGVILAVILMLSRKHEVQNPLPFGPYLAIAGWIALLWGDQITAAYLLML</sequence>
<evidence type="ECO:0000256" key="12">
    <source>
        <dbReference type="ARBA" id="ARBA00023136"/>
    </source>
</evidence>
<feature type="domain" description="Prepilin type IV endopeptidase peptidase" evidence="20">
    <location>
        <begin position="148"/>
        <end position="256"/>
    </location>
</feature>
<feature type="transmembrane region" description="Helical" evidence="19">
    <location>
        <begin position="193"/>
        <end position="215"/>
    </location>
</feature>
<organism evidence="22 23">
    <name type="scientific">Neptunomonas qingdaonensis</name>
    <dbReference type="NCBI Taxonomy" id="1045558"/>
    <lineage>
        <taxon>Bacteria</taxon>
        <taxon>Pseudomonadati</taxon>
        <taxon>Pseudomonadota</taxon>
        <taxon>Gammaproteobacteria</taxon>
        <taxon>Oceanospirillales</taxon>
        <taxon>Oceanospirillaceae</taxon>
        <taxon>Neptunomonas</taxon>
    </lineage>
</organism>
<evidence type="ECO:0000256" key="7">
    <source>
        <dbReference type="ARBA" id="ARBA00022679"/>
    </source>
</evidence>
<dbReference type="GO" id="GO:0005886">
    <property type="term" value="C:plasma membrane"/>
    <property type="evidence" value="ECO:0007669"/>
    <property type="project" value="UniProtKB-SubCell"/>
</dbReference>
<keyword evidence="23" id="KW-1185">Reference proteome</keyword>
<keyword evidence="8" id="KW-0949">S-adenosyl-L-methionine</keyword>
<keyword evidence="6 18" id="KW-0645">Protease</keyword>
<dbReference type="EMBL" id="FOOU01000010">
    <property type="protein sequence ID" value="SFG64052.1"/>
    <property type="molecule type" value="Genomic_DNA"/>
</dbReference>
<dbReference type="EC" id="3.4.23.43" evidence="15 18"/>
<keyword evidence="3" id="KW-1003">Cell membrane</keyword>
<dbReference type="Pfam" id="PF06750">
    <property type="entry name" value="A24_N_bact"/>
    <property type="match status" value="1"/>
</dbReference>
<reference evidence="23" key="1">
    <citation type="submission" date="2016-10" db="EMBL/GenBank/DDBJ databases">
        <authorList>
            <person name="Varghese N."/>
            <person name="Submissions S."/>
        </authorList>
    </citation>
    <scope>NUCLEOTIDE SEQUENCE [LARGE SCALE GENOMIC DNA]</scope>
    <source>
        <strain evidence="23">CGMCC 1.10971</strain>
    </source>
</reference>
<evidence type="ECO:0000259" key="21">
    <source>
        <dbReference type="Pfam" id="PF06750"/>
    </source>
</evidence>
<evidence type="ECO:0000313" key="23">
    <source>
        <dbReference type="Proteomes" id="UP000198623"/>
    </source>
</evidence>
<dbReference type="InterPro" id="IPR050882">
    <property type="entry name" value="Prepilin_peptidase/N-MTase"/>
</dbReference>
<dbReference type="PRINTS" id="PR00864">
    <property type="entry name" value="PREPILNPTASE"/>
</dbReference>
<evidence type="ECO:0000256" key="17">
    <source>
        <dbReference type="RuleBase" id="RU003793"/>
    </source>
</evidence>
<dbReference type="PANTHER" id="PTHR30487:SF0">
    <property type="entry name" value="PREPILIN LEADER PEPTIDASE_N-METHYLTRANSFERASE-RELATED"/>
    <property type="match status" value="1"/>
</dbReference>
<proteinExistence type="inferred from homology"/>
<dbReference type="RefSeq" id="WP_090728754.1">
    <property type="nucleotide sequence ID" value="NZ_FOOU01000010.1"/>
</dbReference>
<dbReference type="EC" id="2.1.1.-" evidence="18"/>
<evidence type="ECO:0000256" key="4">
    <source>
        <dbReference type="ARBA" id="ARBA00022519"/>
    </source>
</evidence>
<evidence type="ECO:0000313" key="22">
    <source>
        <dbReference type="EMBL" id="SFG64052.1"/>
    </source>
</evidence>
<dbReference type="Proteomes" id="UP000198623">
    <property type="component" value="Unassembled WGS sequence"/>
</dbReference>
<dbReference type="InterPro" id="IPR014032">
    <property type="entry name" value="Peptidase_A24A_bac"/>
</dbReference>
<keyword evidence="13 18" id="KW-0511">Multifunctional enzyme</keyword>
<evidence type="ECO:0000256" key="8">
    <source>
        <dbReference type="ARBA" id="ARBA00022691"/>
    </source>
</evidence>
<dbReference type="OrthoDB" id="9789291at2"/>
<dbReference type="FunFam" id="1.20.120.1220:FF:000001">
    <property type="entry name" value="Type 4 prepilin-like proteins leader peptide-processing enzyme"/>
    <property type="match status" value="1"/>
</dbReference>
<evidence type="ECO:0000256" key="14">
    <source>
        <dbReference type="ARBA" id="ARBA00050401"/>
    </source>
</evidence>
<evidence type="ECO:0000256" key="11">
    <source>
        <dbReference type="ARBA" id="ARBA00022989"/>
    </source>
</evidence>
<dbReference type="InterPro" id="IPR000045">
    <property type="entry name" value="Prepilin_IV_endopep_pep"/>
</dbReference>
<comment type="similarity">
    <text evidence="2 17">Belongs to the peptidase A24 family.</text>
</comment>
<evidence type="ECO:0000259" key="20">
    <source>
        <dbReference type="Pfam" id="PF01478"/>
    </source>
</evidence>
<keyword evidence="4" id="KW-0997">Cell inner membrane</keyword>
<dbReference type="Gene3D" id="1.20.120.1220">
    <property type="match status" value="1"/>
</dbReference>
<evidence type="ECO:0000256" key="16">
    <source>
        <dbReference type="ARBA" id="ARBA00071870"/>
    </source>
</evidence>
<accession>A0A1I2TGI0</accession>
<feature type="transmembrane region" description="Helical" evidence="19">
    <location>
        <begin position="227"/>
        <end position="260"/>
    </location>
</feature>
<feature type="transmembrane region" description="Helical" evidence="19">
    <location>
        <begin position="12"/>
        <end position="34"/>
    </location>
</feature>
<keyword evidence="12 19" id="KW-0472">Membrane</keyword>
<dbReference type="PANTHER" id="PTHR30487">
    <property type="entry name" value="TYPE 4 PREPILIN-LIKE PROTEINS LEADER PEPTIDE-PROCESSING ENZYME"/>
    <property type="match status" value="1"/>
</dbReference>
<evidence type="ECO:0000256" key="1">
    <source>
        <dbReference type="ARBA" id="ARBA00004429"/>
    </source>
</evidence>
<dbReference type="GO" id="GO:0004190">
    <property type="term" value="F:aspartic-type endopeptidase activity"/>
    <property type="evidence" value="ECO:0007669"/>
    <property type="project" value="UniProtKB-EC"/>
</dbReference>
<comment type="catalytic activity">
    <reaction evidence="14 18">
        <text>Typically cleaves a -Gly-|-Phe- bond to release an N-terminal, basic peptide of 5-8 residues from type IV prepilin, and then N-methylates the new N-terminal amino group, the methyl donor being S-adenosyl-L-methionine.</text>
        <dbReference type="EC" id="3.4.23.43"/>
    </reaction>
</comment>
<comment type="function">
    <text evidence="18">Plays an essential role in type IV pili and type II pseudopili formation by proteolytically removing the leader sequence from substrate proteins and subsequently monomethylating the alpha-amino group of the newly exposed N-terminal phenylalanine.</text>
</comment>
<evidence type="ECO:0000256" key="13">
    <source>
        <dbReference type="ARBA" id="ARBA00023268"/>
    </source>
</evidence>
<dbReference type="GO" id="GO:0008168">
    <property type="term" value="F:methyltransferase activity"/>
    <property type="evidence" value="ECO:0007669"/>
    <property type="project" value="UniProtKB-KW"/>
</dbReference>
<keyword evidence="9 18" id="KW-0812">Transmembrane</keyword>
<keyword evidence="11 19" id="KW-1133">Transmembrane helix</keyword>
<keyword evidence="10 18" id="KW-0378">Hydrolase</keyword>
<dbReference type="GO" id="GO:0032259">
    <property type="term" value="P:methylation"/>
    <property type="evidence" value="ECO:0007669"/>
    <property type="project" value="UniProtKB-KW"/>
</dbReference>
<gene>
    <name evidence="22" type="ORF">SAMN05216175_11042</name>
</gene>
<evidence type="ECO:0000256" key="6">
    <source>
        <dbReference type="ARBA" id="ARBA00022670"/>
    </source>
</evidence>
<evidence type="ECO:0000256" key="18">
    <source>
        <dbReference type="RuleBase" id="RU003794"/>
    </source>
</evidence>
<dbReference type="InterPro" id="IPR010627">
    <property type="entry name" value="Prepilin_pept_A24_N"/>
</dbReference>
<feature type="transmembrane region" description="Helical" evidence="19">
    <location>
        <begin position="272"/>
        <end position="296"/>
    </location>
</feature>
<keyword evidence="7 18" id="KW-0808">Transferase</keyword>
<feature type="domain" description="Prepilin peptidase A24 N-terminal" evidence="21">
    <location>
        <begin position="21"/>
        <end position="137"/>
    </location>
</feature>
<dbReference type="GO" id="GO:0006465">
    <property type="term" value="P:signal peptide processing"/>
    <property type="evidence" value="ECO:0007669"/>
    <property type="project" value="TreeGrafter"/>
</dbReference>
<evidence type="ECO:0000256" key="19">
    <source>
        <dbReference type="SAM" id="Phobius"/>
    </source>
</evidence>
<evidence type="ECO:0000256" key="10">
    <source>
        <dbReference type="ARBA" id="ARBA00022801"/>
    </source>
</evidence>
<dbReference type="STRING" id="1045558.SAMN05216175_11042"/>
<evidence type="ECO:0000256" key="9">
    <source>
        <dbReference type="ARBA" id="ARBA00022692"/>
    </source>
</evidence>
<evidence type="ECO:0000256" key="5">
    <source>
        <dbReference type="ARBA" id="ARBA00022603"/>
    </source>
</evidence>
<comment type="subcellular location">
    <subcellularLocation>
        <location evidence="1">Cell inner membrane</location>
        <topology evidence="1">Multi-pass membrane protein</topology>
    </subcellularLocation>
    <subcellularLocation>
        <location evidence="18">Cell membrane</location>
        <topology evidence="18">Multi-pass membrane protein</topology>
    </subcellularLocation>
</comment>
<keyword evidence="5 18" id="KW-0489">Methyltransferase</keyword>
<name>A0A1I2TGI0_9GAMM</name>